<feature type="region of interest" description="Disordered" evidence="6">
    <location>
        <begin position="230"/>
        <end position="262"/>
    </location>
</feature>
<dbReference type="InterPro" id="IPR015940">
    <property type="entry name" value="UBA"/>
</dbReference>
<keyword evidence="4 5" id="KW-0539">Nucleus</keyword>
<feature type="compositionally biased region" description="Pro residues" evidence="6">
    <location>
        <begin position="119"/>
        <end position="147"/>
    </location>
</feature>
<keyword evidence="5" id="KW-0963">Cytoplasm</keyword>
<dbReference type="SUPFAM" id="SSF54236">
    <property type="entry name" value="Ubiquitin-like"/>
    <property type="match status" value="1"/>
</dbReference>
<keyword evidence="2 5" id="KW-0227">DNA damage</keyword>
<dbReference type="InterPro" id="IPR000626">
    <property type="entry name" value="Ubiquitin-like_dom"/>
</dbReference>
<sequence length="413" mass="43259">MKVFVKTLKGTHFEIEVNPDDTVTEVKKNIETVQGANVYPAAQQMLIHQGKVLKDGTTLEENKVAENSFIVIMLSKSKSTSGEGSTASTAPASKAPETSATPTPTPSLSVAPQAAPATATPPAPVASPSPSPSPAPAPAPAPSPSPAAAPTSTDTAVAGSDIYGQAASNLVAGSNLEGTVQQILDMGGGSWDRETVIRALRAAYNNPERAVEYLYTGIPEQAEAPPVARVPTSVQPANSPAAAPQAASPQAAQPAAVTTSGPNANPLDLFPQGLPNVGSGAAGAGSLEFLRNSQQFQALRAMVQANPQILQPMLQELGKQNPHLMRLIRDHQADFLRLINEPVEGGEGNLFGQLAAGMPQSVTVTPEERQAIERLEAMGFDRALVLEVYFACNKNEELAANYLIDHMHEFDEQ</sequence>
<keyword evidence="3 5" id="KW-0234">DNA repair</keyword>
<evidence type="ECO:0000256" key="3">
    <source>
        <dbReference type="ARBA" id="ARBA00023204"/>
    </source>
</evidence>
<dbReference type="InterPro" id="IPR036353">
    <property type="entry name" value="XPC-bd_sf"/>
</dbReference>
<dbReference type="PRINTS" id="PR01839">
    <property type="entry name" value="RAD23PROTEIN"/>
</dbReference>
<keyword evidence="1" id="KW-0677">Repeat</keyword>
<keyword evidence="9" id="KW-0675">Receptor</keyword>
<evidence type="ECO:0000256" key="2">
    <source>
        <dbReference type="ARBA" id="ARBA00022763"/>
    </source>
</evidence>
<feature type="domain" description="UBA" evidence="7">
    <location>
        <begin position="174"/>
        <end position="217"/>
    </location>
</feature>
<feature type="domain" description="UBA" evidence="7">
    <location>
        <begin position="365"/>
        <end position="406"/>
    </location>
</feature>
<gene>
    <name evidence="9" type="primary">RAD23C_2</name>
    <name evidence="9" type="ORF">PIB30_118077</name>
</gene>
<dbReference type="SUPFAM" id="SSF101238">
    <property type="entry name" value="XPC-binding domain"/>
    <property type="match status" value="1"/>
</dbReference>
<dbReference type="PANTHER" id="PTHR10621:SF35">
    <property type="entry name" value="UBIQUITIN RECEPTOR RAD23C"/>
    <property type="match status" value="1"/>
</dbReference>
<dbReference type="InterPro" id="IPR015360">
    <property type="entry name" value="XPC-bd"/>
</dbReference>
<feature type="region of interest" description="Disordered" evidence="6">
    <location>
        <begin position="77"/>
        <end position="155"/>
    </location>
</feature>
<comment type="similarity">
    <text evidence="5">Belongs to the RAD23 family.</text>
</comment>
<dbReference type="SMART" id="SM00165">
    <property type="entry name" value="UBA"/>
    <property type="match status" value="2"/>
</dbReference>
<proteinExistence type="inferred from homology"/>
<dbReference type="SUPFAM" id="SSF46934">
    <property type="entry name" value="UBA-like"/>
    <property type="match status" value="2"/>
</dbReference>
<feature type="domain" description="Ubiquitin-like" evidence="8">
    <location>
        <begin position="1"/>
        <end position="79"/>
    </location>
</feature>
<reference evidence="9 10" key="1">
    <citation type="journal article" date="2023" name="Plants (Basel)">
        <title>Bridging the Gap: Combining Genomics and Transcriptomics Approaches to Understand Stylosanthes scabra, an Orphan Legume from the Brazilian Caatinga.</title>
        <authorList>
            <person name="Ferreira-Neto J.R.C."/>
            <person name="da Silva M.D."/>
            <person name="Binneck E."/>
            <person name="de Melo N.F."/>
            <person name="da Silva R.H."/>
            <person name="de Melo A.L.T.M."/>
            <person name="Pandolfi V."/>
            <person name="Bustamante F.O."/>
            <person name="Brasileiro-Vidal A.C."/>
            <person name="Benko-Iseppon A.M."/>
        </authorList>
    </citation>
    <scope>NUCLEOTIDE SEQUENCE [LARGE SCALE GENOMIC DNA]</scope>
    <source>
        <tissue evidence="9">Leaves</tissue>
    </source>
</reference>
<comment type="function">
    <text evidence="5">Multiubiquitin chain receptor involved in modulation of proteasomal degradation. Involved in nucleotide excision repair.</text>
</comment>
<dbReference type="CDD" id="cd01805">
    <property type="entry name" value="Ubl_Rad23"/>
    <property type="match status" value="1"/>
</dbReference>
<evidence type="ECO:0000256" key="6">
    <source>
        <dbReference type="SAM" id="MobiDB-lite"/>
    </source>
</evidence>
<evidence type="ECO:0000256" key="4">
    <source>
        <dbReference type="ARBA" id="ARBA00023242"/>
    </source>
</evidence>
<dbReference type="CDD" id="cd14379">
    <property type="entry name" value="UBA1_Rad23_plant"/>
    <property type="match status" value="1"/>
</dbReference>
<feature type="compositionally biased region" description="Low complexity" evidence="6">
    <location>
        <begin position="77"/>
        <end position="118"/>
    </location>
</feature>
<dbReference type="SMART" id="SM00727">
    <property type="entry name" value="STI1"/>
    <property type="match status" value="1"/>
</dbReference>
<evidence type="ECO:0000256" key="5">
    <source>
        <dbReference type="RuleBase" id="RU367049"/>
    </source>
</evidence>
<evidence type="ECO:0000259" key="7">
    <source>
        <dbReference type="PROSITE" id="PS50030"/>
    </source>
</evidence>
<dbReference type="Gene3D" id="1.10.10.540">
    <property type="entry name" value="XPC-binding domain"/>
    <property type="match status" value="1"/>
</dbReference>
<keyword evidence="10" id="KW-1185">Reference proteome</keyword>
<dbReference type="PROSITE" id="PS50053">
    <property type="entry name" value="UBIQUITIN_2"/>
    <property type="match status" value="1"/>
</dbReference>
<evidence type="ECO:0000313" key="9">
    <source>
        <dbReference type="EMBL" id="MED6221208.1"/>
    </source>
</evidence>
<comment type="subcellular location">
    <subcellularLocation>
        <location evidence="5">Nucleus</location>
    </subcellularLocation>
    <subcellularLocation>
        <location evidence="5">Cytoplasm</location>
    </subcellularLocation>
</comment>
<protein>
    <recommendedName>
        <fullName evidence="5">Ubiquitin receptor RAD23</fullName>
    </recommendedName>
    <alternativeName>
        <fullName evidence="5">DNA repair protein RAD23</fullName>
    </alternativeName>
</protein>
<evidence type="ECO:0000259" key="8">
    <source>
        <dbReference type="PROSITE" id="PS50053"/>
    </source>
</evidence>
<dbReference type="InterPro" id="IPR004806">
    <property type="entry name" value="Rad23"/>
</dbReference>
<evidence type="ECO:0000256" key="1">
    <source>
        <dbReference type="ARBA" id="ARBA00022737"/>
    </source>
</evidence>
<dbReference type="NCBIfam" id="TIGR00601">
    <property type="entry name" value="rad23"/>
    <property type="match status" value="1"/>
</dbReference>
<comment type="caution">
    <text evidence="9">The sequence shown here is derived from an EMBL/GenBank/DDBJ whole genome shotgun (WGS) entry which is preliminary data.</text>
</comment>
<dbReference type="EMBL" id="JASCZI010272238">
    <property type="protein sequence ID" value="MED6221208.1"/>
    <property type="molecule type" value="Genomic_DNA"/>
</dbReference>
<feature type="compositionally biased region" description="Low complexity" evidence="6">
    <location>
        <begin position="235"/>
        <end position="256"/>
    </location>
</feature>
<dbReference type="Gene3D" id="1.10.8.10">
    <property type="entry name" value="DNA helicase RuvA subunit, C-terminal domain"/>
    <property type="match status" value="2"/>
</dbReference>
<dbReference type="SMART" id="SM00213">
    <property type="entry name" value="UBQ"/>
    <property type="match status" value="1"/>
</dbReference>
<name>A0ABU6ZGY4_9FABA</name>
<dbReference type="Pfam" id="PF09280">
    <property type="entry name" value="XPC-binding"/>
    <property type="match status" value="1"/>
</dbReference>
<dbReference type="PANTHER" id="PTHR10621">
    <property type="entry name" value="UV EXCISION REPAIR PROTEIN RAD23"/>
    <property type="match status" value="1"/>
</dbReference>
<dbReference type="PROSITE" id="PS50030">
    <property type="entry name" value="UBA"/>
    <property type="match status" value="2"/>
</dbReference>
<dbReference type="Proteomes" id="UP001341840">
    <property type="component" value="Unassembled WGS sequence"/>
</dbReference>
<dbReference type="Pfam" id="PF00240">
    <property type="entry name" value="ubiquitin"/>
    <property type="match status" value="1"/>
</dbReference>
<dbReference type="Gene3D" id="3.10.20.90">
    <property type="entry name" value="Phosphatidylinositol 3-kinase Catalytic Subunit, Chain A, domain 1"/>
    <property type="match status" value="1"/>
</dbReference>
<evidence type="ECO:0000313" key="10">
    <source>
        <dbReference type="Proteomes" id="UP001341840"/>
    </source>
</evidence>
<accession>A0ABU6ZGY4</accession>
<dbReference type="InterPro" id="IPR009060">
    <property type="entry name" value="UBA-like_sf"/>
</dbReference>
<dbReference type="Pfam" id="PF00627">
    <property type="entry name" value="UBA"/>
    <property type="match status" value="2"/>
</dbReference>
<organism evidence="9 10">
    <name type="scientific">Stylosanthes scabra</name>
    <dbReference type="NCBI Taxonomy" id="79078"/>
    <lineage>
        <taxon>Eukaryota</taxon>
        <taxon>Viridiplantae</taxon>
        <taxon>Streptophyta</taxon>
        <taxon>Embryophyta</taxon>
        <taxon>Tracheophyta</taxon>
        <taxon>Spermatophyta</taxon>
        <taxon>Magnoliopsida</taxon>
        <taxon>eudicotyledons</taxon>
        <taxon>Gunneridae</taxon>
        <taxon>Pentapetalae</taxon>
        <taxon>rosids</taxon>
        <taxon>fabids</taxon>
        <taxon>Fabales</taxon>
        <taxon>Fabaceae</taxon>
        <taxon>Papilionoideae</taxon>
        <taxon>50 kb inversion clade</taxon>
        <taxon>dalbergioids sensu lato</taxon>
        <taxon>Dalbergieae</taxon>
        <taxon>Pterocarpus clade</taxon>
        <taxon>Stylosanthes</taxon>
    </lineage>
</organism>
<dbReference type="InterPro" id="IPR029071">
    <property type="entry name" value="Ubiquitin-like_domsf"/>
</dbReference>
<dbReference type="InterPro" id="IPR006636">
    <property type="entry name" value="STI1_HS-bd"/>
</dbReference>